<dbReference type="KEGG" id="nbe:Back2_05060"/>
<dbReference type="OrthoDB" id="9780848at2"/>
<organism evidence="1 2">
    <name type="scientific">Nocardioides baekrokdamisoli</name>
    <dbReference type="NCBI Taxonomy" id="1804624"/>
    <lineage>
        <taxon>Bacteria</taxon>
        <taxon>Bacillati</taxon>
        <taxon>Actinomycetota</taxon>
        <taxon>Actinomycetes</taxon>
        <taxon>Propionibacteriales</taxon>
        <taxon>Nocardioidaceae</taxon>
        <taxon>Nocardioides</taxon>
    </lineage>
</organism>
<name>A0A3G9IZS5_9ACTN</name>
<accession>A0A3G9IZS5</accession>
<dbReference type="AlphaFoldDB" id="A0A3G9IZS5"/>
<keyword evidence="2" id="KW-1185">Reference proteome</keyword>
<dbReference type="Proteomes" id="UP000271573">
    <property type="component" value="Chromosome"/>
</dbReference>
<sequence>MMFGMSEITLTGAQADRTLALCAGIRSRPGMWIADFDWVTADAFWSGHLHAIHEEAVGDFRTWGLAHLGTPESNTDPVFQLKRLYGLPADDAREASFTRDRASEISGLIEAWVGARRA</sequence>
<evidence type="ECO:0000313" key="2">
    <source>
        <dbReference type="Proteomes" id="UP000271573"/>
    </source>
</evidence>
<reference evidence="1 2" key="1">
    <citation type="submission" date="2018-11" db="EMBL/GenBank/DDBJ databases">
        <title>Complete genome sequence of Nocardioides baekrokdamisoli strain KCTC 39748.</title>
        <authorList>
            <person name="Kang S.W."/>
            <person name="Lee K.C."/>
            <person name="Kim K.K."/>
            <person name="Kim J.S."/>
            <person name="Kim D.S."/>
            <person name="Ko S.H."/>
            <person name="Yang S.H."/>
            <person name="Shin Y.K."/>
            <person name="Lee J.S."/>
        </authorList>
    </citation>
    <scope>NUCLEOTIDE SEQUENCE [LARGE SCALE GENOMIC DNA]</scope>
    <source>
        <strain evidence="1 2">KCTC 39748</strain>
    </source>
</reference>
<dbReference type="EMBL" id="AP019307">
    <property type="protein sequence ID" value="BBH16219.1"/>
    <property type="molecule type" value="Genomic_DNA"/>
</dbReference>
<evidence type="ECO:0000313" key="1">
    <source>
        <dbReference type="EMBL" id="BBH16219.1"/>
    </source>
</evidence>
<protein>
    <submittedName>
        <fullName evidence="1">Uncharacterized protein</fullName>
    </submittedName>
</protein>
<gene>
    <name evidence="1" type="ORF">Back2_05060</name>
</gene>
<dbReference type="RefSeq" id="WP_125566470.1">
    <property type="nucleotide sequence ID" value="NZ_AP019307.1"/>
</dbReference>
<proteinExistence type="predicted"/>